<feature type="region of interest" description="Disordered" evidence="8">
    <location>
        <begin position="1"/>
        <end position="22"/>
    </location>
</feature>
<keyword evidence="6 9" id="KW-0472">Membrane</keyword>
<evidence type="ECO:0000313" key="11">
    <source>
        <dbReference type="Proteomes" id="UP000292781"/>
    </source>
</evidence>
<name>A0A4Q9VMJ8_9HYPH</name>
<comment type="similarity">
    <text evidence="2 7">Belongs to the ExbD/TolR family.</text>
</comment>
<keyword evidence="4 7" id="KW-0812">Transmembrane</keyword>
<gene>
    <name evidence="10" type="ORF">EYW49_15090</name>
</gene>
<dbReference type="Pfam" id="PF02472">
    <property type="entry name" value="ExbD"/>
    <property type="match status" value="1"/>
</dbReference>
<accession>A0A4Q9VMJ8</accession>
<dbReference type="AlphaFoldDB" id="A0A4Q9VMJ8"/>
<evidence type="ECO:0000256" key="8">
    <source>
        <dbReference type="SAM" id="MobiDB-lite"/>
    </source>
</evidence>
<keyword evidence="7" id="KW-0653">Protein transport</keyword>
<evidence type="ECO:0000256" key="4">
    <source>
        <dbReference type="ARBA" id="ARBA00022692"/>
    </source>
</evidence>
<keyword evidence="11" id="KW-1185">Reference proteome</keyword>
<reference evidence="10 11" key="1">
    <citation type="submission" date="2019-02" db="EMBL/GenBank/DDBJ databases">
        <title>Siculibacillus lacustris gen. nov., sp. nov., a new rosette-forming bacterium isolated from a freshwater crater lake (Lake St. Ana, Romania).</title>
        <authorList>
            <person name="Felfoldi T."/>
            <person name="Marton Z."/>
            <person name="Szabo A."/>
            <person name="Mentes A."/>
            <person name="Boka K."/>
            <person name="Marialigeti K."/>
            <person name="Mathe I."/>
            <person name="Koncz M."/>
            <person name="Schumann P."/>
            <person name="Toth E."/>
        </authorList>
    </citation>
    <scope>NUCLEOTIDE SEQUENCE [LARGE SCALE GENOMIC DNA]</scope>
    <source>
        <strain evidence="10 11">SA-279</strain>
    </source>
</reference>
<dbReference type="EMBL" id="SJFN01000023">
    <property type="protein sequence ID" value="TBW35939.1"/>
    <property type="molecule type" value="Genomic_DNA"/>
</dbReference>
<comment type="subcellular location">
    <subcellularLocation>
        <location evidence="1">Cell membrane</location>
        <topology evidence="1">Single-pass membrane protein</topology>
    </subcellularLocation>
    <subcellularLocation>
        <location evidence="7">Cell membrane</location>
        <topology evidence="7">Single-pass type II membrane protein</topology>
    </subcellularLocation>
</comment>
<comment type="caution">
    <text evidence="10">The sequence shown here is derived from an EMBL/GenBank/DDBJ whole genome shotgun (WGS) entry which is preliminary data.</text>
</comment>
<dbReference type="InterPro" id="IPR003400">
    <property type="entry name" value="ExbD"/>
</dbReference>
<dbReference type="Gene3D" id="3.30.420.270">
    <property type="match status" value="1"/>
</dbReference>
<dbReference type="PANTHER" id="PTHR30558:SF7">
    <property type="entry name" value="TOL-PAL SYSTEM PROTEIN TOLR"/>
    <property type="match status" value="1"/>
</dbReference>
<keyword evidence="7" id="KW-0813">Transport</keyword>
<dbReference type="GO" id="GO:0005886">
    <property type="term" value="C:plasma membrane"/>
    <property type="evidence" value="ECO:0007669"/>
    <property type="project" value="UniProtKB-SubCell"/>
</dbReference>
<evidence type="ECO:0000256" key="1">
    <source>
        <dbReference type="ARBA" id="ARBA00004162"/>
    </source>
</evidence>
<dbReference type="GO" id="GO:0022857">
    <property type="term" value="F:transmembrane transporter activity"/>
    <property type="evidence" value="ECO:0007669"/>
    <property type="project" value="InterPro"/>
</dbReference>
<proteinExistence type="inferred from homology"/>
<protein>
    <submittedName>
        <fullName evidence="10">Biopolymer transporter ExbD</fullName>
    </submittedName>
</protein>
<evidence type="ECO:0000256" key="2">
    <source>
        <dbReference type="ARBA" id="ARBA00005811"/>
    </source>
</evidence>
<dbReference type="OrthoDB" id="9798629at2"/>
<evidence type="ECO:0000313" key="10">
    <source>
        <dbReference type="EMBL" id="TBW35939.1"/>
    </source>
</evidence>
<evidence type="ECO:0000256" key="6">
    <source>
        <dbReference type="ARBA" id="ARBA00023136"/>
    </source>
</evidence>
<evidence type="ECO:0000256" key="5">
    <source>
        <dbReference type="ARBA" id="ARBA00022989"/>
    </source>
</evidence>
<organism evidence="10 11">
    <name type="scientific">Siculibacillus lacustris</name>
    <dbReference type="NCBI Taxonomy" id="1549641"/>
    <lineage>
        <taxon>Bacteria</taxon>
        <taxon>Pseudomonadati</taxon>
        <taxon>Pseudomonadota</taxon>
        <taxon>Alphaproteobacteria</taxon>
        <taxon>Hyphomicrobiales</taxon>
        <taxon>Ancalomicrobiaceae</taxon>
        <taxon>Siculibacillus</taxon>
    </lineage>
</organism>
<keyword evidence="5 9" id="KW-1133">Transmembrane helix</keyword>
<sequence>MAMAAVSNGGRGGRRGRRRGKAGVMSEMNMTPFIDVVLVLLIIFMVAAPMMTVGVPIEMPESRAKPLEGQVKPIAVSIDAQGRIFIQDAEVKADDLIPKLQAIAKNGVDERIQVRGDKATDYGTVNKVLGMLSGAGFTKIGLMSLSGAR</sequence>
<dbReference type="PANTHER" id="PTHR30558">
    <property type="entry name" value="EXBD MEMBRANE COMPONENT OF PMF-DRIVEN MACROMOLECULE IMPORT SYSTEM"/>
    <property type="match status" value="1"/>
</dbReference>
<evidence type="ECO:0000256" key="7">
    <source>
        <dbReference type="RuleBase" id="RU003879"/>
    </source>
</evidence>
<feature type="compositionally biased region" description="Basic residues" evidence="8">
    <location>
        <begin position="12"/>
        <end position="21"/>
    </location>
</feature>
<dbReference type="Proteomes" id="UP000292781">
    <property type="component" value="Unassembled WGS sequence"/>
</dbReference>
<dbReference type="GO" id="GO:0015031">
    <property type="term" value="P:protein transport"/>
    <property type="evidence" value="ECO:0007669"/>
    <property type="project" value="UniProtKB-KW"/>
</dbReference>
<evidence type="ECO:0000256" key="9">
    <source>
        <dbReference type="SAM" id="Phobius"/>
    </source>
</evidence>
<keyword evidence="3" id="KW-1003">Cell membrane</keyword>
<feature type="transmembrane region" description="Helical" evidence="9">
    <location>
        <begin position="33"/>
        <end position="55"/>
    </location>
</feature>
<evidence type="ECO:0000256" key="3">
    <source>
        <dbReference type="ARBA" id="ARBA00022475"/>
    </source>
</evidence>